<feature type="transmembrane region" description="Helical" evidence="1">
    <location>
        <begin position="278"/>
        <end position="303"/>
    </location>
</feature>
<feature type="transmembrane region" description="Helical" evidence="1">
    <location>
        <begin position="67"/>
        <end position="87"/>
    </location>
</feature>
<feature type="transmembrane region" description="Helical" evidence="1">
    <location>
        <begin position="139"/>
        <end position="157"/>
    </location>
</feature>
<keyword evidence="1" id="KW-0472">Membrane</keyword>
<comment type="caution">
    <text evidence="2">The sequence shown here is derived from an EMBL/GenBank/DDBJ whole genome shotgun (WGS) entry which is preliminary data.</text>
</comment>
<feature type="transmembrane region" description="Helical" evidence="1">
    <location>
        <begin position="107"/>
        <end position="127"/>
    </location>
</feature>
<accession>A0ABP8KIX3</accession>
<organism evidence="2 3">
    <name type="scientific">Fodinibacter luteus</name>
    <dbReference type="NCBI Taxonomy" id="552064"/>
    <lineage>
        <taxon>Bacteria</taxon>
        <taxon>Bacillati</taxon>
        <taxon>Actinomycetota</taxon>
        <taxon>Actinomycetes</taxon>
        <taxon>Micrococcales</taxon>
        <taxon>Intrasporangiaceae</taxon>
        <taxon>Fodinibacter (ex Wang et al. 2009)</taxon>
    </lineage>
</organism>
<evidence type="ECO:0000313" key="2">
    <source>
        <dbReference type="EMBL" id="GAA4407443.1"/>
    </source>
</evidence>
<keyword evidence="1" id="KW-1133">Transmembrane helix</keyword>
<feature type="transmembrane region" description="Helical" evidence="1">
    <location>
        <begin position="177"/>
        <end position="199"/>
    </location>
</feature>
<sequence length="694" mass="72887">MRARVAWVVVALTAVAIALDTVFTAAHRPLMSEATWADHGWPLAPLASAGCAVMGALIVSRHPRHPLGWLLSVASLLSVTLAAEAYTGWVIEGDGPGSTEWAQRIGWAAPFLGWPAFTALVLVFLLAPDGRLPSPRWRWVVWGTVAGLVLHTLGSLMTPPDGVVDGKQDGGSTAVTALLTVGYLLIAAGLVASVASLVVRLRRSHDDVRRQLLWIATAASMLAVGVVVILAVPRLQGEEGTWLAALPLRLAQVAVPVCVAVAVLRHRLVQIDLVVNRALVLTLATAVVAAGYVGVVVAAGLTVTGGAAGFWPSVVATAVVAVAFQPLRRRIVRIADRLAFGDAAAPYEALADFSRRLGERPDPDALLPALAQAAGGAVNAHHTTVLLQVDHGPDRGARWAPARADGDGLSTEVPIVHRGQHLGSLTVVMPAGHPLRAREHRLLADLADQAGLAFRNAHLTTQLSAQVEELRRHTVHLAESRQRLITAGDAERRRLERAISAQVLVHLVPLPGRLRQLPDAPRNGEPPLAVRLAPLLQSLTAALEGLREITRGIFPAQLTRSGLPSAVSSLLARTSTPGTLHLGDDVAGRRFEPSIEAAAYYCIAEAARELRHPVVVRLGVVDGSLHVGLTGSTGKPSLSVPHMRDRVEAVGGAITVRAAEGDTAVDVRFPLTTQPDAVVAGVAPPPGSGALSAL</sequence>
<dbReference type="EMBL" id="BAABGM010000014">
    <property type="protein sequence ID" value="GAA4407443.1"/>
    <property type="molecule type" value="Genomic_DNA"/>
</dbReference>
<keyword evidence="3" id="KW-1185">Reference proteome</keyword>
<feature type="transmembrane region" description="Helical" evidence="1">
    <location>
        <begin position="244"/>
        <end position="266"/>
    </location>
</feature>
<dbReference type="Proteomes" id="UP001500945">
    <property type="component" value="Unassembled WGS sequence"/>
</dbReference>
<evidence type="ECO:0008006" key="4">
    <source>
        <dbReference type="Google" id="ProtNLM"/>
    </source>
</evidence>
<keyword evidence="1" id="KW-0812">Transmembrane</keyword>
<proteinExistence type="predicted"/>
<name>A0ABP8KIX3_9MICO</name>
<evidence type="ECO:0000313" key="3">
    <source>
        <dbReference type="Proteomes" id="UP001500945"/>
    </source>
</evidence>
<protein>
    <recommendedName>
        <fullName evidence="4">Histidine kinase</fullName>
    </recommendedName>
</protein>
<feature type="transmembrane region" description="Helical" evidence="1">
    <location>
        <begin position="309"/>
        <end position="327"/>
    </location>
</feature>
<dbReference type="SUPFAM" id="SSF55781">
    <property type="entry name" value="GAF domain-like"/>
    <property type="match status" value="1"/>
</dbReference>
<dbReference type="Gene3D" id="3.30.450.40">
    <property type="match status" value="1"/>
</dbReference>
<reference evidence="3" key="1">
    <citation type="journal article" date="2019" name="Int. J. Syst. Evol. Microbiol.">
        <title>The Global Catalogue of Microorganisms (GCM) 10K type strain sequencing project: providing services to taxonomists for standard genome sequencing and annotation.</title>
        <authorList>
            <consortium name="The Broad Institute Genomics Platform"/>
            <consortium name="The Broad Institute Genome Sequencing Center for Infectious Disease"/>
            <person name="Wu L."/>
            <person name="Ma J."/>
        </authorList>
    </citation>
    <scope>NUCLEOTIDE SEQUENCE [LARGE SCALE GENOMIC DNA]</scope>
    <source>
        <strain evidence="3">JCM 17809</strain>
    </source>
</reference>
<feature type="transmembrane region" description="Helical" evidence="1">
    <location>
        <begin position="40"/>
        <end position="60"/>
    </location>
</feature>
<dbReference type="InterPro" id="IPR029016">
    <property type="entry name" value="GAF-like_dom_sf"/>
</dbReference>
<gene>
    <name evidence="2" type="ORF">GCM10023168_23490</name>
</gene>
<feature type="transmembrane region" description="Helical" evidence="1">
    <location>
        <begin position="211"/>
        <end position="232"/>
    </location>
</feature>
<evidence type="ECO:0000256" key="1">
    <source>
        <dbReference type="SAM" id="Phobius"/>
    </source>
</evidence>